<dbReference type="EMBL" id="FZOU01000011">
    <property type="protein sequence ID" value="SNT39842.1"/>
    <property type="molecule type" value="Genomic_DNA"/>
</dbReference>
<keyword evidence="1" id="KW-1133">Transmembrane helix</keyword>
<dbReference type="RefSeq" id="WP_142988449.1">
    <property type="nucleotide sequence ID" value="NZ_FZOU01000011.1"/>
</dbReference>
<accession>A0A239MCF1</accession>
<evidence type="ECO:0000256" key="1">
    <source>
        <dbReference type="SAM" id="Phobius"/>
    </source>
</evidence>
<organism evidence="2 3">
    <name type="scientific">Granulicella rosea</name>
    <dbReference type="NCBI Taxonomy" id="474952"/>
    <lineage>
        <taxon>Bacteria</taxon>
        <taxon>Pseudomonadati</taxon>
        <taxon>Acidobacteriota</taxon>
        <taxon>Terriglobia</taxon>
        <taxon>Terriglobales</taxon>
        <taxon>Acidobacteriaceae</taxon>
        <taxon>Granulicella</taxon>
    </lineage>
</organism>
<evidence type="ECO:0000313" key="3">
    <source>
        <dbReference type="Proteomes" id="UP000198356"/>
    </source>
</evidence>
<dbReference type="AlphaFoldDB" id="A0A239MCF1"/>
<name>A0A239MCF1_9BACT</name>
<keyword evidence="1" id="KW-0472">Membrane</keyword>
<protein>
    <submittedName>
        <fullName evidence="2">Uncharacterized protein</fullName>
    </submittedName>
</protein>
<dbReference type="InterPro" id="IPR045385">
    <property type="entry name" value="DUF6526"/>
</dbReference>
<sequence length="141" mass="16007">MSTQSNANHAMWDPMWHFSTLPMSLILVIWSGVSLFRHHDALHAELLLFALTLIMAVAAIRGYGLKNQDRIIRLEEQLRLRRLMPAEPEVVDALNLTQLIGLRFAADAEAPALARRAVKENLDRKAIKAAVVVWRPDNHRV</sequence>
<evidence type="ECO:0000313" key="2">
    <source>
        <dbReference type="EMBL" id="SNT39842.1"/>
    </source>
</evidence>
<keyword evidence="3" id="KW-1185">Reference proteome</keyword>
<proteinExistence type="predicted"/>
<dbReference type="OrthoDB" id="765463at2"/>
<feature type="transmembrane region" description="Helical" evidence="1">
    <location>
        <begin position="46"/>
        <end position="64"/>
    </location>
</feature>
<reference evidence="2 3" key="1">
    <citation type="submission" date="2017-06" db="EMBL/GenBank/DDBJ databases">
        <authorList>
            <person name="Kim H.J."/>
            <person name="Triplett B.A."/>
        </authorList>
    </citation>
    <scope>NUCLEOTIDE SEQUENCE [LARGE SCALE GENOMIC DNA]</scope>
    <source>
        <strain evidence="2 3">DSM 18704</strain>
    </source>
</reference>
<dbReference type="Pfam" id="PF20136">
    <property type="entry name" value="DUF6526"/>
    <property type="match status" value="1"/>
</dbReference>
<keyword evidence="1" id="KW-0812">Transmembrane</keyword>
<dbReference type="Proteomes" id="UP000198356">
    <property type="component" value="Unassembled WGS sequence"/>
</dbReference>
<gene>
    <name evidence="2" type="ORF">SAMN05421770_11146</name>
</gene>
<feature type="transmembrane region" description="Helical" evidence="1">
    <location>
        <begin position="15"/>
        <end position="34"/>
    </location>
</feature>